<evidence type="ECO:0000313" key="2">
    <source>
        <dbReference type="Proteomes" id="UP000821845"/>
    </source>
</evidence>
<comment type="caution">
    <text evidence="1">The sequence shown here is derived from an EMBL/GenBank/DDBJ whole genome shotgun (WGS) entry which is preliminary data.</text>
</comment>
<sequence length="113" mass="13476">MKEQQRRLTELQKKNEQLEARLQQGKRDFKLKLTDLNRQHQDEVQELSRLQHAHEKLKKKTEEVEALKRSKTAKRRPQLFSLDELETSVETEFDSDEENDPDWCLSSELSQVA</sequence>
<accession>A0ACB7TGQ2</accession>
<dbReference type="Proteomes" id="UP000821845">
    <property type="component" value="Chromosome 1"/>
</dbReference>
<name>A0ACB7TGQ2_HYAAI</name>
<dbReference type="EMBL" id="CM023481">
    <property type="protein sequence ID" value="KAH6944557.1"/>
    <property type="molecule type" value="Genomic_DNA"/>
</dbReference>
<organism evidence="1 2">
    <name type="scientific">Hyalomma asiaticum</name>
    <name type="common">Tick</name>
    <dbReference type="NCBI Taxonomy" id="266040"/>
    <lineage>
        <taxon>Eukaryota</taxon>
        <taxon>Metazoa</taxon>
        <taxon>Ecdysozoa</taxon>
        <taxon>Arthropoda</taxon>
        <taxon>Chelicerata</taxon>
        <taxon>Arachnida</taxon>
        <taxon>Acari</taxon>
        <taxon>Parasitiformes</taxon>
        <taxon>Ixodida</taxon>
        <taxon>Ixodoidea</taxon>
        <taxon>Ixodidae</taxon>
        <taxon>Hyalomminae</taxon>
        <taxon>Hyalomma</taxon>
    </lineage>
</organism>
<evidence type="ECO:0000313" key="1">
    <source>
        <dbReference type="EMBL" id="KAH6944557.1"/>
    </source>
</evidence>
<protein>
    <submittedName>
        <fullName evidence="1">Uncharacterized protein</fullName>
    </submittedName>
</protein>
<gene>
    <name evidence="1" type="ORF">HPB50_003872</name>
</gene>
<keyword evidence="2" id="KW-1185">Reference proteome</keyword>
<proteinExistence type="predicted"/>
<reference evidence="1" key="1">
    <citation type="submission" date="2020-05" db="EMBL/GenBank/DDBJ databases">
        <title>Large-scale comparative analyses of tick genomes elucidate their genetic diversity and vector capacities.</title>
        <authorList>
            <person name="Jia N."/>
            <person name="Wang J."/>
            <person name="Shi W."/>
            <person name="Du L."/>
            <person name="Sun Y."/>
            <person name="Zhan W."/>
            <person name="Jiang J."/>
            <person name="Wang Q."/>
            <person name="Zhang B."/>
            <person name="Ji P."/>
            <person name="Sakyi L.B."/>
            <person name="Cui X."/>
            <person name="Yuan T."/>
            <person name="Jiang B."/>
            <person name="Yang W."/>
            <person name="Lam T.T.-Y."/>
            <person name="Chang Q."/>
            <person name="Ding S."/>
            <person name="Wang X."/>
            <person name="Zhu J."/>
            <person name="Ruan X."/>
            <person name="Zhao L."/>
            <person name="Wei J."/>
            <person name="Que T."/>
            <person name="Du C."/>
            <person name="Cheng J."/>
            <person name="Dai P."/>
            <person name="Han X."/>
            <person name="Huang E."/>
            <person name="Gao Y."/>
            <person name="Liu J."/>
            <person name="Shao H."/>
            <person name="Ye R."/>
            <person name="Li L."/>
            <person name="Wei W."/>
            <person name="Wang X."/>
            <person name="Wang C."/>
            <person name="Yang T."/>
            <person name="Huo Q."/>
            <person name="Li W."/>
            <person name="Guo W."/>
            <person name="Chen H."/>
            <person name="Zhou L."/>
            <person name="Ni X."/>
            <person name="Tian J."/>
            <person name="Zhou Y."/>
            <person name="Sheng Y."/>
            <person name="Liu T."/>
            <person name="Pan Y."/>
            <person name="Xia L."/>
            <person name="Li J."/>
            <person name="Zhao F."/>
            <person name="Cao W."/>
        </authorList>
    </citation>
    <scope>NUCLEOTIDE SEQUENCE</scope>
    <source>
        <strain evidence="1">Hyas-2018</strain>
    </source>
</reference>